<evidence type="ECO:0000313" key="4">
    <source>
        <dbReference type="Proteomes" id="UP000198701"/>
    </source>
</evidence>
<name>A0A1G9ESH1_9MICO</name>
<evidence type="ECO:0000256" key="2">
    <source>
        <dbReference type="SAM" id="SignalP"/>
    </source>
</evidence>
<sequence>MHIRHGSLIAGALVLCLTGCATAQTDAGGPATSIPPATPTSSPATPAASATCDTVLADAEYASLATDGMDLAADTSALGSAMQAMIDAGGLACVWEKSEGDVRVWFAQVDLDAPGWDAKRAELLAAGYTEGDAPFTGTLTAPKDYDPNYTPALYHRDGVLYFASYPEFLGSVLALQ</sequence>
<feature type="signal peptide" evidence="2">
    <location>
        <begin position="1"/>
        <end position="23"/>
    </location>
</feature>
<organism evidence="3 4">
    <name type="scientific">Cryobacterium psychrotolerans</name>
    <dbReference type="NCBI Taxonomy" id="386301"/>
    <lineage>
        <taxon>Bacteria</taxon>
        <taxon>Bacillati</taxon>
        <taxon>Actinomycetota</taxon>
        <taxon>Actinomycetes</taxon>
        <taxon>Micrococcales</taxon>
        <taxon>Microbacteriaceae</taxon>
        <taxon>Cryobacterium</taxon>
    </lineage>
</organism>
<keyword evidence="2" id="KW-0732">Signal</keyword>
<dbReference type="OrthoDB" id="5119618at2"/>
<reference evidence="3 4" key="1">
    <citation type="submission" date="2016-10" db="EMBL/GenBank/DDBJ databases">
        <authorList>
            <person name="de Groot N.N."/>
        </authorList>
    </citation>
    <scope>NUCLEOTIDE SEQUENCE [LARGE SCALE GENOMIC DNA]</scope>
    <source>
        <strain evidence="3 4">CGMCC 1.5382</strain>
    </source>
</reference>
<protein>
    <recommendedName>
        <fullName evidence="5">DUF3558 domain-containing protein</fullName>
    </recommendedName>
</protein>
<dbReference type="RefSeq" id="WP_135109412.1">
    <property type="nucleotide sequence ID" value="NZ_FNFU01000013.1"/>
</dbReference>
<dbReference type="AlphaFoldDB" id="A0A1G9ESH1"/>
<feature type="region of interest" description="Disordered" evidence="1">
    <location>
        <begin position="27"/>
        <end position="48"/>
    </location>
</feature>
<feature type="chain" id="PRO_5041083969" description="DUF3558 domain-containing protein" evidence="2">
    <location>
        <begin position="24"/>
        <end position="176"/>
    </location>
</feature>
<evidence type="ECO:0000256" key="1">
    <source>
        <dbReference type="SAM" id="MobiDB-lite"/>
    </source>
</evidence>
<evidence type="ECO:0000313" key="3">
    <source>
        <dbReference type="EMBL" id="SDK79018.1"/>
    </source>
</evidence>
<dbReference type="STRING" id="386301.SAMN05216282_11361"/>
<gene>
    <name evidence="3" type="ORF">SAMN05216282_11361</name>
</gene>
<dbReference type="Proteomes" id="UP000198701">
    <property type="component" value="Unassembled WGS sequence"/>
</dbReference>
<feature type="compositionally biased region" description="Low complexity" evidence="1">
    <location>
        <begin position="30"/>
        <end position="48"/>
    </location>
</feature>
<accession>A0A1G9ESH1</accession>
<evidence type="ECO:0008006" key="5">
    <source>
        <dbReference type="Google" id="ProtNLM"/>
    </source>
</evidence>
<proteinExistence type="predicted"/>
<keyword evidence="4" id="KW-1185">Reference proteome</keyword>
<dbReference type="EMBL" id="FNFU01000013">
    <property type="protein sequence ID" value="SDK79018.1"/>
    <property type="molecule type" value="Genomic_DNA"/>
</dbReference>